<sequence length="131" mass="14456">MLWLVGPAVLVASFIFPSFYLCKILSTIFEDSLITDHLRRPIGPLSSSNIRNLNPQVGHIMSSVLVLVHSLLIPMVTLDFVWPWTGPAASATLASYLVGIVVQFAFEQYARCTKSPSWPVIPNLFQVTPTA</sequence>
<feature type="transmembrane region" description="Helical" evidence="1">
    <location>
        <begin position="88"/>
        <end position="106"/>
    </location>
</feature>
<dbReference type="Proteomes" id="UP001630127">
    <property type="component" value="Unassembled WGS sequence"/>
</dbReference>
<evidence type="ECO:0000313" key="3">
    <source>
        <dbReference type="Proteomes" id="UP001630127"/>
    </source>
</evidence>
<name>A0ABD2Z316_9GENT</name>
<dbReference type="AlphaFoldDB" id="A0ABD2Z316"/>
<gene>
    <name evidence="2" type="ORF">ACH5RR_025514</name>
</gene>
<keyword evidence="1" id="KW-1133">Transmembrane helix</keyword>
<accession>A0ABD2Z316</accession>
<organism evidence="2 3">
    <name type="scientific">Cinchona calisaya</name>
    <dbReference type="NCBI Taxonomy" id="153742"/>
    <lineage>
        <taxon>Eukaryota</taxon>
        <taxon>Viridiplantae</taxon>
        <taxon>Streptophyta</taxon>
        <taxon>Embryophyta</taxon>
        <taxon>Tracheophyta</taxon>
        <taxon>Spermatophyta</taxon>
        <taxon>Magnoliopsida</taxon>
        <taxon>eudicotyledons</taxon>
        <taxon>Gunneridae</taxon>
        <taxon>Pentapetalae</taxon>
        <taxon>asterids</taxon>
        <taxon>lamiids</taxon>
        <taxon>Gentianales</taxon>
        <taxon>Rubiaceae</taxon>
        <taxon>Cinchonoideae</taxon>
        <taxon>Cinchoneae</taxon>
        <taxon>Cinchona</taxon>
    </lineage>
</organism>
<evidence type="ECO:0000313" key="2">
    <source>
        <dbReference type="EMBL" id="KAL3512797.1"/>
    </source>
</evidence>
<keyword evidence="1" id="KW-0472">Membrane</keyword>
<comment type="caution">
    <text evidence="2">The sequence shown here is derived from an EMBL/GenBank/DDBJ whole genome shotgun (WGS) entry which is preliminary data.</text>
</comment>
<feature type="transmembrane region" description="Helical" evidence="1">
    <location>
        <begin position="6"/>
        <end position="29"/>
    </location>
</feature>
<proteinExistence type="predicted"/>
<protein>
    <submittedName>
        <fullName evidence="2">Uncharacterized protein</fullName>
    </submittedName>
</protein>
<evidence type="ECO:0000256" key="1">
    <source>
        <dbReference type="SAM" id="Phobius"/>
    </source>
</evidence>
<reference evidence="2 3" key="1">
    <citation type="submission" date="2024-11" db="EMBL/GenBank/DDBJ databases">
        <title>A near-complete genome assembly of Cinchona calisaya.</title>
        <authorList>
            <person name="Lian D.C."/>
            <person name="Zhao X.W."/>
            <person name="Wei L."/>
        </authorList>
    </citation>
    <scope>NUCLEOTIDE SEQUENCE [LARGE SCALE GENOMIC DNA]</scope>
    <source>
        <tissue evidence="2">Nenye</tissue>
    </source>
</reference>
<dbReference type="EMBL" id="JBJUIK010000011">
    <property type="protein sequence ID" value="KAL3512797.1"/>
    <property type="molecule type" value="Genomic_DNA"/>
</dbReference>
<dbReference type="PANTHER" id="PTHR33918:SF2">
    <property type="entry name" value="OS01G0704200 PROTEIN"/>
    <property type="match status" value="1"/>
</dbReference>
<dbReference type="PANTHER" id="PTHR33918">
    <property type="entry name" value="OS01G0704200 PROTEIN"/>
    <property type="match status" value="1"/>
</dbReference>
<keyword evidence="1" id="KW-0812">Transmembrane</keyword>
<keyword evidence="3" id="KW-1185">Reference proteome</keyword>